<dbReference type="InterPro" id="IPR003399">
    <property type="entry name" value="Mce/MlaD"/>
</dbReference>
<organism evidence="4">
    <name type="scientific">Mycobacterium avium subsp. hominissuis</name>
    <dbReference type="NCBI Taxonomy" id="439334"/>
    <lineage>
        <taxon>Bacteria</taxon>
        <taxon>Bacillati</taxon>
        <taxon>Actinomycetota</taxon>
        <taxon>Actinomycetes</taxon>
        <taxon>Mycobacteriales</taxon>
        <taxon>Mycobacteriaceae</taxon>
        <taxon>Mycobacterium</taxon>
        <taxon>Mycobacterium avium complex (MAC)</taxon>
    </lineage>
</organism>
<dbReference type="Pfam" id="PF02470">
    <property type="entry name" value="MlaD"/>
    <property type="match status" value="1"/>
</dbReference>
<dbReference type="NCBIfam" id="TIGR00996">
    <property type="entry name" value="Mtu_fam_mce"/>
    <property type="match status" value="1"/>
</dbReference>
<keyword evidence="1" id="KW-0472">Membrane</keyword>
<evidence type="ECO:0000259" key="2">
    <source>
        <dbReference type="Pfam" id="PF02470"/>
    </source>
</evidence>
<feature type="domain" description="Mce/MlaD" evidence="2">
    <location>
        <begin position="45"/>
        <end position="117"/>
    </location>
</feature>
<protein>
    <submittedName>
        <fullName evidence="4">MCE-family protein Mce1C</fullName>
    </submittedName>
</protein>
<dbReference type="PANTHER" id="PTHR33371:SF18">
    <property type="entry name" value="MCE-FAMILY PROTEIN MCE3C"/>
    <property type="match status" value="1"/>
</dbReference>
<feature type="domain" description="Mammalian cell entry C-terminal" evidence="3">
    <location>
        <begin position="125"/>
        <end position="306"/>
    </location>
</feature>
<evidence type="ECO:0000259" key="3">
    <source>
        <dbReference type="Pfam" id="PF11887"/>
    </source>
</evidence>
<evidence type="ECO:0000256" key="1">
    <source>
        <dbReference type="SAM" id="Phobius"/>
    </source>
</evidence>
<dbReference type="PANTHER" id="PTHR33371">
    <property type="entry name" value="INTERMEMBRANE PHOSPHOLIPID TRANSPORT SYSTEM BINDING PROTEIN MLAD-RELATED"/>
    <property type="match status" value="1"/>
</dbReference>
<proteinExistence type="predicted"/>
<dbReference type="AlphaFoldDB" id="A0A088DIS7"/>
<accession>A0A088DIS7</accession>
<keyword evidence="1" id="KW-1133">Transmembrane helix</keyword>
<dbReference type="InterPro" id="IPR024516">
    <property type="entry name" value="Mce_C"/>
</dbReference>
<keyword evidence="1" id="KW-0812">Transmembrane</keyword>
<dbReference type="InterPro" id="IPR052336">
    <property type="entry name" value="MlaD_Phospholipid_Transporter"/>
</dbReference>
<name>A0A088DIS7_MYCAV</name>
<dbReference type="EMBL" id="KM105871">
    <property type="protein sequence ID" value="AIL92395.1"/>
    <property type="molecule type" value="Genomic_DNA"/>
</dbReference>
<dbReference type="RefSeq" id="WP_331210021.1">
    <property type="nucleotide sequence ID" value="NZ_LMVW01000120.1"/>
</dbReference>
<evidence type="ECO:0000313" key="4">
    <source>
        <dbReference type="EMBL" id="AIL92395.1"/>
    </source>
</evidence>
<sequence>MMLQRLKRPVEEYNKIWLGTIALGVIAVIVAAIMGIGHLSLGQSKYRGEFAQAAQISAGDPVTVAGINVGQVNGVALAGDRVAITFTVRNDVHLGAQTRAAIKLTTLLGRRYLELSPAGGGELDHRTIALKNTAVPYNLQDTLADATTTFEQVDADRIAQSMSTLSQGLADVPDALPQALANVKALADIVAARRHQIGSLLKNVDTITAMIRDQKANLGALVIQGRDLLSEITTRSAAVHRLLDSATALITLIKGILNDEPSIDAMLANLQKFSGNVAKNDTLLRAFLQSAPIAFRNMTNVSGSGTALDVNLPAGVLVDSWMCAISQRGKQFNLAQYFTNCSPAPDPFPGWPPPDPARLPR</sequence>
<dbReference type="PRINTS" id="PR01782">
    <property type="entry name" value="MCEVIRFACTOR"/>
</dbReference>
<dbReference type="InterPro" id="IPR005693">
    <property type="entry name" value="Mce"/>
</dbReference>
<dbReference type="GO" id="GO:0005576">
    <property type="term" value="C:extracellular region"/>
    <property type="evidence" value="ECO:0007669"/>
    <property type="project" value="TreeGrafter"/>
</dbReference>
<dbReference type="Pfam" id="PF11887">
    <property type="entry name" value="Mce4_CUP1"/>
    <property type="match status" value="1"/>
</dbReference>
<reference evidence="4" key="1">
    <citation type="journal article" date="2014" name="FEBS Lett.">
        <title>Identification and comparative analysis of a genomic island in Mycobacterium avium subsp. hominissuis.</title>
        <authorList>
            <person name="Lahiri A."/>
            <person name="Sanchini A."/>
            <person name="Semmler T."/>
            <person name="Schafer H."/>
            <person name="Lewin A."/>
        </authorList>
    </citation>
    <scope>NUCLEOTIDE SEQUENCE</scope>
    <source>
        <strain evidence="4">2721</strain>
    </source>
</reference>
<feature type="transmembrane region" description="Helical" evidence="1">
    <location>
        <begin position="16"/>
        <end position="37"/>
    </location>
</feature>